<name>A0AAV2LP28_KNICA</name>
<accession>A0AAV2LP28</accession>
<proteinExistence type="predicted"/>
<dbReference type="EMBL" id="OZ035825">
    <property type="protein sequence ID" value="CAL1601092.1"/>
    <property type="molecule type" value="Genomic_DNA"/>
</dbReference>
<dbReference type="Proteomes" id="UP001497482">
    <property type="component" value="Chromosome 3"/>
</dbReference>
<reference evidence="2 3" key="1">
    <citation type="submission" date="2024-04" db="EMBL/GenBank/DDBJ databases">
        <authorList>
            <person name="Waldvogel A.-M."/>
            <person name="Schoenle A."/>
        </authorList>
    </citation>
    <scope>NUCLEOTIDE SEQUENCE [LARGE SCALE GENOMIC DNA]</scope>
</reference>
<evidence type="ECO:0000313" key="3">
    <source>
        <dbReference type="Proteomes" id="UP001497482"/>
    </source>
</evidence>
<sequence length="92" mass="9837">MMHPVRKSSPTPCTPHLCRSQSSAARGPNAQTQALEESARPQDQLCPAAYCTKAIVERRTHTAAVLSSSTHCARCVTAASEVEAREEQQCGG</sequence>
<dbReference type="AlphaFoldDB" id="A0AAV2LP28"/>
<evidence type="ECO:0000256" key="1">
    <source>
        <dbReference type="SAM" id="MobiDB-lite"/>
    </source>
</evidence>
<evidence type="ECO:0000313" key="2">
    <source>
        <dbReference type="EMBL" id="CAL1601092.1"/>
    </source>
</evidence>
<feature type="compositionally biased region" description="Polar residues" evidence="1">
    <location>
        <begin position="19"/>
        <end position="35"/>
    </location>
</feature>
<protein>
    <submittedName>
        <fullName evidence="2">Uncharacterized protein</fullName>
    </submittedName>
</protein>
<organism evidence="2 3">
    <name type="scientific">Knipowitschia caucasica</name>
    <name type="common">Caucasian dwarf goby</name>
    <name type="synonym">Pomatoschistus caucasicus</name>
    <dbReference type="NCBI Taxonomy" id="637954"/>
    <lineage>
        <taxon>Eukaryota</taxon>
        <taxon>Metazoa</taxon>
        <taxon>Chordata</taxon>
        <taxon>Craniata</taxon>
        <taxon>Vertebrata</taxon>
        <taxon>Euteleostomi</taxon>
        <taxon>Actinopterygii</taxon>
        <taxon>Neopterygii</taxon>
        <taxon>Teleostei</taxon>
        <taxon>Neoteleostei</taxon>
        <taxon>Acanthomorphata</taxon>
        <taxon>Gobiaria</taxon>
        <taxon>Gobiiformes</taxon>
        <taxon>Gobioidei</taxon>
        <taxon>Gobiidae</taxon>
        <taxon>Gobiinae</taxon>
        <taxon>Knipowitschia</taxon>
    </lineage>
</organism>
<feature type="region of interest" description="Disordered" evidence="1">
    <location>
        <begin position="1"/>
        <end position="40"/>
    </location>
</feature>
<keyword evidence="3" id="KW-1185">Reference proteome</keyword>
<gene>
    <name evidence="2" type="ORF">KC01_LOCUS29123</name>
</gene>